<dbReference type="EC" id="2.1.1.198" evidence="6"/>
<dbReference type="Gene3D" id="3.30.950.10">
    <property type="entry name" value="Methyltransferase, Cobalt-precorrin-4 Transmethylase, Domain 2"/>
    <property type="match status" value="1"/>
</dbReference>
<dbReference type="CDD" id="cd11648">
    <property type="entry name" value="RsmI"/>
    <property type="match status" value="1"/>
</dbReference>
<accession>A0ABR9Y0S8</accession>
<dbReference type="InterPro" id="IPR014776">
    <property type="entry name" value="4pyrrole_Mease_sub2"/>
</dbReference>
<dbReference type="PIRSF" id="PIRSF005917">
    <property type="entry name" value="MTase_YraL"/>
    <property type="match status" value="1"/>
</dbReference>
<organism evidence="8 9">
    <name type="scientific">Jeotgalicoccus nanhaiensis</name>
    <dbReference type="NCBI Taxonomy" id="568603"/>
    <lineage>
        <taxon>Bacteria</taxon>
        <taxon>Bacillati</taxon>
        <taxon>Bacillota</taxon>
        <taxon>Bacilli</taxon>
        <taxon>Bacillales</taxon>
        <taxon>Staphylococcaceae</taxon>
        <taxon>Jeotgalicoccus</taxon>
    </lineage>
</organism>
<dbReference type="GO" id="GO:0032259">
    <property type="term" value="P:methylation"/>
    <property type="evidence" value="ECO:0007669"/>
    <property type="project" value="UniProtKB-KW"/>
</dbReference>
<dbReference type="EMBL" id="JADGLW010000009">
    <property type="protein sequence ID" value="MBF0754650.1"/>
    <property type="molecule type" value="Genomic_DNA"/>
</dbReference>
<dbReference type="GO" id="GO:0008168">
    <property type="term" value="F:methyltransferase activity"/>
    <property type="evidence" value="ECO:0007669"/>
    <property type="project" value="UniProtKB-KW"/>
</dbReference>
<sequence>MMLYITGTPIGNLDDMSYRAIKTLEEADAILCEDTRITRKLTTHFNIDTPLKSYHDFNKEEATESIIEDIKHGKTYALVTDAGMPVISDPGFELVSRMQDEKLPYAVIPAASAFTMALVASGIASYEFTYFGFLPKSASKQREKLSEIMHHKYTSVLYESPHRMKTLMTEINKIDSGRIVSVSREITKKFEQHVRGTADEILSQLDNGIPLKGEFVVVIDSYEEEQSTFTGTPKEHVTELVEEGMRPKDAIKLVAELRGLKKQEVYNEFHK</sequence>
<dbReference type="NCBIfam" id="TIGR00096">
    <property type="entry name" value="16S rRNA (cytidine(1402)-2'-O)-methyltransferase"/>
    <property type="match status" value="1"/>
</dbReference>
<comment type="subcellular location">
    <subcellularLocation>
        <location evidence="6">Cytoplasm</location>
    </subcellularLocation>
</comment>
<evidence type="ECO:0000256" key="3">
    <source>
        <dbReference type="ARBA" id="ARBA00022603"/>
    </source>
</evidence>
<keyword evidence="9" id="KW-1185">Reference proteome</keyword>
<dbReference type="Proteomes" id="UP000647980">
    <property type="component" value="Unassembled WGS sequence"/>
</dbReference>
<dbReference type="InterPro" id="IPR035996">
    <property type="entry name" value="4pyrrol_Methylase_sf"/>
</dbReference>
<dbReference type="PANTHER" id="PTHR46111">
    <property type="entry name" value="RIBOSOMAL RNA SMALL SUBUNIT METHYLTRANSFERASE I"/>
    <property type="match status" value="1"/>
</dbReference>
<evidence type="ECO:0000313" key="9">
    <source>
        <dbReference type="Proteomes" id="UP000647980"/>
    </source>
</evidence>
<dbReference type="InterPro" id="IPR000878">
    <property type="entry name" value="4pyrrol_Mease"/>
</dbReference>
<comment type="catalytic activity">
    <reaction evidence="6">
        <text>cytidine(1402) in 16S rRNA + S-adenosyl-L-methionine = 2'-O-methylcytidine(1402) in 16S rRNA + S-adenosyl-L-homocysteine + H(+)</text>
        <dbReference type="Rhea" id="RHEA:42924"/>
        <dbReference type="Rhea" id="RHEA-COMP:10285"/>
        <dbReference type="Rhea" id="RHEA-COMP:10286"/>
        <dbReference type="ChEBI" id="CHEBI:15378"/>
        <dbReference type="ChEBI" id="CHEBI:57856"/>
        <dbReference type="ChEBI" id="CHEBI:59789"/>
        <dbReference type="ChEBI" id="CHEBI:74495"/>
        <dbReference type="ChEBI" id="CHEBI:82748"/>
        <dbReference type="EC" id="2.1.1.198"/>
    </reaction>
</comment>
<keyword evidence="4 6" id="KW-0808">Transferase</keyword>
<dbReference type="SUPFAM" id="SSF53790">
    <property type="entry name" value="Tetrapyrrole methylase"/>
    <property type="match status" value="1"/>
</dbReference>
<reference evidence="8 9" key="1">
    <citation type="submission" date="2020-10" db="EMBL/GenBank/DDBJ databases">
        <title>Mouse Oral microbiota.</title>
        <authorList>
            <person name="Joseph S."/>
            <person name="Aduse-Opoku J."/>
        </authorList>
    </citation>
    <scope>NUCLEOTIDE SEQUENCE [LARGE SCALE GENOMIC DNA]</scope>
    <source>
        <strain evidence="8 9">19428wE5_W307</strain>
    </source>
</reference>
<comment type="caution">
    <text evidence="8">The sequence shown here is derived from an EMBL/GenBank/DDBJ whole genome shotgun (WGS) entry which is preliminary data.</text>
</comment>
<evidence type="ECO:0000256" key="1">
    <source>
        <dbReference type="ARBA" id="ARBA00022490"/>
    </source>
</evidence>
<comment type="similarity">
    <text evidence="6">Belongs to the methyltransferase superfamily. RsmI family.</text>
</comment>
<evidence type="ECO:0000259" key="7">
    <source>
        <dbReference type="Pfam" id="PF00590"/>
    </source>
</evidence>
<proteinExistence type="inferred from homology"/>
<evidence type="ECO:0000256" key="6">
    <source>
        <dbReference type="HAMAP-Rule" id="MF_01877"/>
    </source>
</evidence>
<dbReference type="InterPro" id="IPR008189">
    <property type="entry name" value="rRNA_ssu_MeTfrase_I"/>
</dbReference>
<name>A0ABR9Y0S8_9STAP</name>
<evidence type="ECO:0000256" key="2">
    <source>
        <dbReference type="ARBA" id="ARBA00022552"/>
    </source>
</evidence>
<evidence type="ECO:0000256" key="4">
    <source>
        <dbReference type="ARBA" id="ARBA00022679"/>
    </source>
</evidence>
<dbReference type="InterPro" id="IPR014777">
    <property type="entry name" value="4pyrrole_Mease_sub1"/>
</dbReference>
<evidence type="ECO:0000313" key="8">
    <source>
        <dbReference type="EMBL" id="MBF0754650.1"/>
    </source>
</evidence>
<protein>
    <recommendedName>
        <fullName evidence="6">Ribosomal RNA small subunit methyltransferase I</fullName>
        <ecNumber evidence="6">2.1.1.198</ecNumber>
    </recommendedName>
    <alternativeName>
        <fullName evidence="6">16S rRNA 2'-O-ribose C1402 methyltransferase</fullName>
    </alternativeName>
    <alternativeName>
        <fullName evidence="6">rRNA (cytidine-2'-O-)-methyltransferase RsmI</fullName>
    </alternativeName>
</protein>
<keyword evidence="3 6" id="KW-0489">Methyltransferase</keyword>
<evidence type="ECO:0000256" key="5">
    <source>
        <dbReference type="ARBA" id="ARBA00022691"/>
    </source>
</evidence>
<dbReference type="Pfam" id="PF00590">
    <property type="entry name" value="TP_methylase"/>
    <property type="match status" value="1"/>
</dbReference>
<dbReference type="Gene3D" id="3.40.1010.10">
    <property type="entry name" value="Cobalt-precorrin-4 Transmethylase, Domain 1"/>
    <property type="match status" value="1"/>
</dbReference>
<comment type="function">
    <text evidence="6">Catalyzes the 2'-O-methylation of the ribose of cytidine 1402 (C1402) in 16S rRNA.</text>
</comment>
<feature type="domain" description="Tetrapyrrole methylase" evidence="7">
    <location>
        <begin position="2"/>
        <end position="201"/>
    </location>
</feature>
<dbReference type="PANTHER" id="PTHR46111:SF1">
    <property type="entry name" value="RIBOSOMAL RNA SMALL SUBUNIT METHYLTRANSFERASE I"/>
    <property type="match status" value="1"/>
</dbReference>
<keyword evidence="2 6" id="KW-0698">rRNA processing</keyword>
<keyword evidence="1 6" id="KW-0963">Cytoplasm</keyword>
<gene>
    <name evidence="6 8" type="primary">rsmI</name>
    <name evidence="8" type="ORF">IR135_10465</name>
</gene>
<keyword evidence="5 6" id="KW-0949">S-adenosyl-L-methionine</keyword>
<dbReference type="HAMAP" id="MF_01877">
    <property type="entry name" value="16SrRNA_methyltr_I"/>
    <property type="match status" value="1"/>
</dbReference>